<gene>
    <name evidence="10" type="primary">fabG</name>
    <name evidence="10" type="ORF">ENR59_10275</name>
</gene>
<feature type="active site" description="Proton acceptor" evidence="6">
    <location>
        <position position="156"/>
    </location>
</feature>
<dbReference type="InterPro" id="IPR002347">
    <property type="entry name" value="SDR_fam"/>
</dbReference>
<keyword evidence="8" id="KW-0276">Fatty acid metabolism</keyword>
<keyword evidence="8" id="KW-0443">Lipid metabolism</keyword>
<feature type="binding site" evidence="7">
    <location>
        <begin position="13"/>
        <end position="16"/>
    </location>
    <ligand>
        <name>NADP(+)</name>
        <dbReference type="ChEBI" id="CHEBI:58349"/>
    </ligand>
</feature>
<evidence type="ECO:0000259" key="9">
    <source>
        <dbReference type="SMART" id="SM00822"/>
    </source>
</evidence>
<proteinExistence type="inferred from homology"/>
<dbReference type="PROSITE" id="PS00061">
    <property type="entry name" value="ADH_SHORT"/>
    <property type="match status" value="1"/>
</dbReference>
<keyword evidence="4 8" id="KW-0560">Oxidoreductase</keyword>
<dbReference type="InterPro" id="IPR050259">
    <property type="entry name" value="SDR"/>
</dbReference>
<dbReference type="InterPro" id="IPR057326">
    <property type="entry name" value="KR_dom"/>
</dbReference>
<dbReference type="CDD" id="cd05333">
    <property type="entry name" value="BKR_SDR_c"/>
    <property type="match status" value="1"/>
</dbReference>
<dbReference type="EC" id="1.1.1.100" evidence="8"/>
<dbReference type="PANTHER" id="PTHR42879:SF2">
    <property type="entry name" value="3-OXOACYL-[ACYL-CARRIER-PROTEIN] REDUCTASE FABG"/>
    <property type="match status" value="1"/>
</dbReference>
<dbReference type="UniPathway" id="UPA00094"/>
<evidence type="ECO:0000313" key="10">
    <source>
        <dbReference type="EMBL" id="HGG93318.1"/>
    </source>
</evidence>
<dbReference type="Pfam" id="PF13561">
    <property type="entry name" value="adh_short_C2"/>
    <property type="match status" value="1"/>
</dbReference>
<reference evidence="10" key="1">
    <citation type="journal article" date="2020" name="mSystems">
        <title>Genome- and Community-Level Interaction Insights into Carbon Utilization and Element Cycling Functions of Hydrothermarchaeota in Hydrothermal Sediment.</title>
        <authorList>
            <person name="Zhou Z."/>
            <person name="Liu Y."/>
            <person name="Xu W."/>
            <person name="Pan J."/>
            <person name="Luo Z.H."/>
            <person name="Li M."/>
        </authorList>
    </citation>
    <scope>NUCLEOTIDE SEQUENCE [LARGE SCALE GENOMIC DNA]</scope>
    <source>
        <strain evidence="10">SpSt-413</strain>
    </source>
</reference>
<keyword evidence="8" id="KW-0444">Lipid biosynthesis</keyword>
<feature type="binding site" evidence="7">
    <location>
        <begin position="156"/>
        <end position="160"/>
    </location>
    <ligand>
        <name>NADP(+)</name>
        <dbReference type="ChEBI" id="CHEBI:58349"/>
    </ligand>
</feature>
<evidence type="ECO:0000256" key="4">
    <source>
        <dbReference type="ARBA" id="ARBA00023002"/>
    </source>
</evidence>
<evidence type="ECO:0000256" key="1">
    <source>
        <dbReference type="ARBA" id="ARBA00002607"/>
    </source>
</evidence>
<dbReference type="FunFam" id="3.40.50.720:FF:000115">
    <property type="entry name" value="3-oxoacyl-[acyl-carrier-protein] reductase FabG"/>
    <property type="match status" value="1"/>
</dbReference>
<evidence type="ECO:0000256" key="5">
    <source>
        <dbReference type="ARBA" id="ARBA00048508"/>
    </source>
</evidence>
<dbReference type="PANTHER" id="PTHR42879">
    <property type="entry name" value="3-OXOACYL-(ACYL-CARRIER-PROTEIN) REDUCTASE"/>
    <property type="match status" value="1"/>
</dbReference>
<dbReference type="NCBIfam" id="NF009466">
    <property type="entry name" value="PRK12826.1-2"/>
    <property type="match status" value="1"/>
</dbReference>
<dbReference type="EMBL" id="DSRP01000716">
    <property type="protein sequence ID" value="HGG93318.1"/>
    <property type="molecule type" value="Genomic_DNA"/>
</dbReference>
<keyword evidence="8" id="KW-0275">Fatty acid biosynthesis</keyword>
<name>A0A7C4AI42_9BACT</name>
<accession>A0A7C4AI42</accession>
<comment type="function">
    <text evidence="1 8">Catalyzes the NADPH-dependent reduction of beta-ketoacyl-ACP substrates to beta-hydroxyacyl-ACP products, the first reductive step in the elongation cycle of fatty acid biosynthesis.</text>
</comment>
<evidence type="ECO:0000256" key="6">
    <source>
        <dbReference type="PIRSR" id="PIRSR611284-1"/>
    </source>
</evidence>
<dbReference type="InterPro" id="IPR036291">
    <property type="entry name" value="NAD(P)-bd_dom_sf"/>
</dbReference>
<evidence type="ECO:0000256" key="2">
    <source>
        <dbReference type="ARBA" id="ARBA00006484"/>
    </source>
</evidence>
<dbReference type="InterPro" id="IPR011284">
    <property type="entry name" value="3oxo_ACP_reduc"/>
</dbReference>
<dbReference type="PRINTS" id="PR00080">
    <property type="entry name" value="SDRFAMILY"/>
</dbReference>
<feature type="binding site" evidence="7">
    <location>
        <position position="189"/>
    </location>
    <ligand>
        <name>NADP(+)</name>
        <dbReference type="ChEBI" id="CHEBI:58349"/>
    </ligand>
</feature>
<dbReference type="GO" id="GO:0051287">
    <property type="term" value="F:NAD binding"/>
    <property type="evidence" value="ECO:0007669"/>
    <property type="project" value="UniProtKB-UniRule"/>
</dbReference>
<dbReference type="SMART" id="SM00822">
    <property type="entry name" value="PKS_KR"/>
    <property type="match status" value="1"/>
</dbReference>
<dbReference type="SUPFAM" id="SSF51735">
    <property type="entry name" value="NAD(P)-binding Rossmann-fold domains"/>
    <property type="match status" value="1"/>
</dbReference>
<comment type="caution">
    <text evidence="10">The sequence shown here is derived from an EMBL/GenBank/DDBJ whole genome shotgun (WGS) entry which is preliminary data.</text>
</comment>
<dbReference type="GO" id="GO:0004316">
    <property type="term" value="F:3-oxoacyl-[acyl-carrier-protein] reductase (NADPH) activity"/>
    <property type="evidence" value="ECO:0007669"/>
    <property type="project" value="UniProtKB-UniRule"/>
</dbReference>
<comment type="subunit">
    <text evidence="8">Homotetramer.</text>
</comment>
<evidence type="ECO:0000256" key="8">
    <source>
        <dbReference type="RuleBase" id="RU366074"/>
    </source>
</evidence>
<comment type="similarity">
    <text evidence="2 8">Belongs to the short-chain dehydrogenases/reductases (SDR) family.</text>
</comment>
<dbReference type="PRINTS" id="PR00081">
    <property type="entry name" value="GDHRDH"/>
</dbReference>
<evidence type="ECO:0000256" key="7">
    <source>
        <dbReference type="PIRSR" id="PIRSR611284-2"/>
    </source>
</evidence>
<dbReference type="Gene3D" id="3.40.50.720">
    <property type="entry name" value="NAD(P)-binding Rossmann-like Domain"/>
    <property type="match status" value="1"/>
</dbReference>
<organism evidence="10">
    <name type="scientific">Fundidesulfovibrio putealis</name>
    <dbReference type="NCBI Taxonomy" id="270496"/>
    <lineage>
        <taxon>Bacteria</taxon>
        <taxon>Pseudomonadati</taxon>
        <taxon>Thermodesulfobacteriota</taxon>
        <taxon>Desulfovibrionia</taxon>
        <taxon>Desulfovibrionales</taxon>
        <taxon>Desulfovibrionaceae</taxon>
        <taxon>Fundidesulfovibrio</taxon>
    </lineage>
</organism>
<sequence length="248" mass="25972">MSNPPRLTALVTGGSRGIGAAVAKRLAKDGYSVLFTYVSKPDEAKAVAAHILAEGGEAQALPLDVSDRAAVTAFFKEHVEGKAELEVLVNNAGITKDGLMVRMKDEDWDRVIAVNLTGAFTCLREAAKLMMKRRSGRIVNIVSVVAQMGNAGQANYVAAKAGLVGLTKSAAVELAPRNITVNAVAPGYIETDMTAVLPDAAKQAFMEQIPLKRIGLAEDVASAVSYLTSPGAAYVTGQVLAVNGGLYR</sequence>
<protein>
    <recommendedName>
        <fullName evidence="8">3-oxoacyl-[acyl-carrier-protein] reductase</fullName>
        <ecNumber evidence="8">1.1.1.100</ecNumber>
    </recommendedName>
</protein>
<comment type="catalytic activity">
    <reaction evidence="5 8">
        <text>a (3R)-hydroxyacyl-[ACP] + NADP(+) = a 3-oxoacyl-[ACP] + NADPH + H(+)</text>
        <dbReference type="Rhea" id="RHEA:17397"/>
        <dbReference type="Rhea" id="RHEA-COMP:9916"/>
        <dbReference type="Rhea" id="RHEA-COMP:9945"/>
        <dbReference type="ChEBI" id="CHEBI:15378"/>
        <dbReference type="ChEBI" id="CHEBI:57783"/>
        <dbReference type="ChEBI" id="CHEBI:58349"/>
        <dbReference type="ChEBI" id="CHEBI:78776"/>
        <dbReference type="ChEBI" id="CHEBI:78827"/>
        <dbReference type="EC" id="1.1.1.100"/>
    </reaction>
</comment>
<keyword evidence="3 7" id="KW-0521">NADP</keyword>
<dbReference type="NCBIfam" id="TIGR01830">
    <property type="entry name" value="3oxo_ACP_reduc"/>
    <property type="match status" value="1"/>
</dbReference>
<feature type="binding site" evidence="7">
    <location>
        <position position="91"/>
    </location>
    <ligand>
        <name>NADP(+)</name>
        <dbReference type="ChEBI" id="CHEBI:58349"/>
    </ligand>
</feature>
<dbReference type="AlphaFoldDB" id="A0A7C4AI42"/>
<dbReference type="InterPro" id="IPR020904">
    <property type="entry name" value="Sc_DH/Rdtase_CS"/>
</dbReference>
<evidence type="ECO:0000256" key="3">
    <source>
        <dbReference type="ARBA" id="ARBA00022857"/>
    </source>
</evidence>
<comment type="pathway">
    <text evidence="8">Lipid metabolism; fatty acid biosynthesis.</text>
</comment>
<feature type="domain" description="Ketoreductase" evidence="9">
    <location>
        <begin position="7"/>
        <end position="187"/>
    </location>
</feature>
<dbReference type="GO" id="GO:0006633">
    <property type="term" value="P:fatty acid biosynthetic process"/>
    <property type="evidence" value="ECO:0007669"/>
    <property type="project" value="UniProtKB-UniPathway"/>
</dbReference>